<evidence type="ECO:0000256" key="1">
    <source>
        <dbReference type="SAM" id="Phobius"/>
    </source>
</evidence>
<dbReference type="RefSeq" id="WP_011176989.1">
    <property type="nucleotide sequence ID" value="NC_005877.1"/>
</dbReference>
<feature type="transmembrane region" description="Helical" evidence="1">
    <location>
        <begin position="159"/>
        <end position="176"/>
    </location>
</feature>
<dbReference type="GeneID" id="2845442"/>
<evidence type="ECO:0000313" key="2">
    <source>
        <dbReference type="EMBL" id="AAT42773.1"/>
    </source>
</evidence>
<dbReference type="OrthoDB" id="56638at2157"/>
<dbReference type="InParanoid" id="Q6L2M9"/>
<name>Q6L2M9_PICTO</name>
<keyword evidence="1" id="KW-0472">Membrane</keyword>
<dbReference type="HOGENOM" id="CLU_1478855_0_0_2"/>
<dbReference type="KEGG" id="pto:PTO0188"/>
<evidence type="ECO:0000313" key="3">
    <source>
        <dbReference type="Proteomes" id="UP000000438"/>
    </source>
</evidence>
<sequence length="181" mass="20047">MKKLFVLLVLALFAFATMSVSSASPALPAPPSTLPTVTYYYHNTSYNITNSIWDKFFKDVIDNKTYVKYSWSNVSTQYLIVFDLSYTGLNHFGLELISALSGIGSPTMANMTKAFISIENQPSLVHGYTNIGALNAGAYPGLSFSKPAVQSKVKEYEEITAIVAIIAVMFVLYFYFNRNGK</sequence>
<dbReference type="eggNOG" id="arCOG05327">
    <property type="taxonomic scope" value="Archaea"/>
</dbReference>
<dbReference type="Proteomes" id="UP000000438">
    <property type="component" value="Chromosome"/>
</dbReference>
<dbReference type="AlphaFoldDB" id="Q6L2M9"/>
<organism evidence="2 3">
    <name type="scientific">Picrophilus torridus (strain ATCC 700027 / DSM 9790 / JCM 10055 / NBRC 100828 / KAW 2/3)</name>
    <dbReference type="NCBI Taxonomy" id="1122961"/>
    <lineage>
        <taxon>Archaea</taxon>
        <taxon>Methanobacteriati</taxon>
        <taxon>Thermoplasmatota</taxon>
        <taxon>Thermoplasmata</taxon>
        <taxon>Thermoplasmatales</taxon>
        <taxon>Picrophilaceae</taxon>
        <taxon>Picrophilus</taxon>
    </lineage>
</organism>
<protein>
    <submittedName>
        <fullName evidence="2">Hypothetical membrane associated protein</fullName>
    </submittedName>
</protein>
<keyword evidence="1" id="KW-0812">Transmembrane</keyword>
<accession>Q6L2M9</accession>
<gene>
    <name evidence="2" type="ordered locus">PTO0188</name>
</gene>
<keyword evidence="1" id="KW-1133">Transmembrane helix</keyword>
<dbReference type="STRING" id="263820.PTO0188"/>
<proteinExistence type="predicted"/>
<reference evidence="2 3" key="1">
    <citation type="journal article" date="2004" name="Proc. Natl. Acad. Sci. U.S.A.">
        <title>Genome sequence of Picrophilus torridus and its implications for life around pH 0.</title>
        <authorList>
            <person name="Futterer O."/>
            <person name="Angelov A."/>
            <person name="Liesegang H."/>
            <person name="Gottschalk G."/>
            <person name="Schleper C."/>
            <person name="Schepers B."/>
            <person name="Dock C."/>
            <person name="Antranikian G."/>
            <person name="Liebl W."/>
        </authorList>
    </citation>
    <scope>NUCLEOTIDE SEQUENCE [LARGE SCALE GENOMIC DNA]</scope>
    <source>
        <strain evidence="3">ATCC 700027 / DSM 9790 / JCM 10055 / NBRC 100828</strain>
    </source>
</reference>
<dbReference type="EMBL" id="AE017261">
    <property type="protein sequence ID" value="AAT42773.1"/>
    <property type="molecule type" value="Genomic_DNA"/>
</dbReference>
<dbReference type="PaxDb" id="263820-PTO0188"/>